<feature type="region of interest" description="Disordered" evidence="1">
    <location>
        <begin position="41"/>
        <end position="66"/>
    </location>
</feature>
<evidence type="ECO:0000313" key="2">
    <source>
        <dbReference type="EMBL" id="GEY54218.1"/>
    </source>
</evidence>
<gene>
    <name evidence="2" type="ORF">Tci_426192</name>
</gene>
<proteinExistence type="predicted"/>
<sequence length="499" mass="56940">MPLLKKIAPLMKTRVSHGQRHIYNSQRRVIAQFSVLSTVADEPASPLEDDSQGEARPTVSGLEARQDRANIIKSSTLPHDSTPRVTSLAADEGTQDLEIASLKARIKMLEDKDGEDAINKWRSLETGEEASVDKSTERVSNDTEELVNVLTYLDAANILTSGGVQVVSVPPAAEVSTVSVRPATEIPTVSVPTGSGMVPTASPIFNTASVVTPYASQKGKEKMVESDTPKKKKLQEQIDVQMAREMDEQMTREDQRRSEQIARDAEIARIHAEEELQMMIDGLDRNNETIAKYLQEYEQFAEDLSIEEMIELINDLVKYQDNYAKVLKYQSQQRKPLSKKQQREFYISVLKSHSGWKTKHFKGMSLEEIREKFIPVWKQIEDFVPMASKEEGERFKREGLKLEQDSAKKMKTSEEISEEDLKEMIQLIPVEEVYVEALQVRHLIIDWEIHTEGEKEYWKIIRLGGSTAVYKFFVDLLRQLDKEDLIQLWTLVKETLNIR</sequence>
<accession>A0A699HPR4</accession>
<comment type="caution">
    <text evidence="2">The sequence shown here is derived from an EMBL/GenBank/DDBJ whole genome shotgun (WGS) entry which is preliminary data.</text>
</comment>
<dbReference type="AlphaFoldDB" id="A0A699HPR4"/>
<name>A0A699HPR4_TANCI</name>
<reference evidence="2" key="1">
    <citation type="journal article" date="2019" name="Sci. Rep.">
        <title>Draft genome of Tanacetum cinerariifolium, the natural source of mosquito coil.</title>
        <authorList>
            <person name="Yamashiro T."/>
            <person name="Shiraishi A."/>
            <person name="Satake H."/>
            <person name="Nakayama K."/>
        </authorList>
    </citation>
    <scope>NUCLEOTIDE SEQUENCE</scope>
</reference>
<protein>
    <submittedName>
        <fullName evidence="2">Uncharacterized protein</fullName>
    </submittedName>
</protein>
<dbReference type="EMBL" id="BKCJ010187391">
    <property type="protein sequence ID" value="GEY54218.1"/>
    <property type="molecule type" value="Genomic_DNA"/>
</dbReference>
<evidence type="ECO:0000256" key="1">
    <source>
        <dbReference type="SAM" id="MobiDB-lite"/>
    </source>
</evidence>
<organism evidence="2">
    <name type="scientific">Tanacetum cinerariifolium</name>
    <name type="common">Dalmatian daisy</name>
    <name type="synonym">Chrysanthemum cinerariifolium</name>
    <dbReference type="NCBI Taxonomy" id="118510"/>
    <lineage>
        <taxon>Eukaryota</taxon>
        <taxon>Viridiplantae</taxon>
        <taxon>Streptophyta</taxon>
        <taxon>Embryophyta</taxon>
        <taxon>Tracheophyta</taxon>
        <taxon>Spermatophyta</taxon>
        <taxon>Magnoliopsida</taxon>
        <taxon>eudicotyledons</taxon>
        <taxon>Gunneridae</taxon>
        <taxon>Pentapetalae</taxon>
        <taxon>asterids</taxon>
        <taxon>campanulids</taxon>
        <taxon>Asterales</taxon>
        <taxon>Asteraceae</taxon>
        <taxon>Asteroideae</taxon>
        <taxon>Anthemideae</taxon>
        <taxon>Anthemidinae</taxon>
        <taxon>Tanacetum</taxon>
    </lineage>
</organism>